<dbReference type="Proteomes" id="UP000001037">
    <property type="component" value="Chromosome"/>
</dbReference>
<feature type="transmembrane region" description="Helical" evidence="9">
    <location>
        <begin position="173"/>
        <end position="199"/>
    </location>
</feature>
<dbReference type="FunCoup" id="G0EF88">
    <property type="interactions" value="11"/>
</dbReference>
<keyword evidence="4 10" id="KW-1003">Cell membrane</keyword>
<evidence type="ECO:0000256" key="2">
    <source>
        <dbReference type="ARBA" id="ARBA00007069"/>
    </source>
</evidence>
<keyword evidence="7 9" id="KW-1133">Transmembrane helix</keyword>
<keyword evidence="3 9" id="KW-0813">Transport</keyword>
<comment type="subcellular location">
    <subcellularLocation>
        <location evidence="1 9">Cell membrane</location>
        <topology evidence="1 9">Multi-pass membrane protein</topology>
    </subcellularLocation>
</comment>
<comment type="function">
    <text evidence="10">Part of the binding-protein-dependent transport system for phosphate; probably responsible for the translocation of the substrate across the membrane.</text>
</comment>
<name>G0EF88_PYRF1</name>
<dbReference type="NCBIfam" id="TIGR02138">
    <property type="entry name" value="phosphate_pstC"/>
    <property type="match status" value="1"/>
</dbReference>
<dbReference type="GO" id="GO:0006817">
    <property type="term" value="P:phosphate ion transport"/>
    <property type="evidence" value="ECO:0007669"/>
    <property type="project" value="UniProtKB-KW"/>
</dbReference>
<dbReference type="EMBL" id="CP002838">
    <property type="protein sequence ID" value="AEM38131.1"/>
    <property type="molecule type" value="Genomic_DNA"/>
</dbReference>
<evidence type="ECO:0000313" key="12">
    <source>
        <dbReference type="EMBL" id="AEM38131.1"/>
    </source>
</evidence>
<dbReference type="GeneID" id="11139901"/>
<dbReference type="GO" id="GO:0005315">
    <property type="term" value="F:phosphate transmembrane transporter activity"/>
    <property type="evidence" value="ECO:0007669"/>
    <property type="project" value="InterPro"/>
</dbReference>
<evidence type="ECO:0000256" key="1">
    <source>
        <dbReference type="ARBA" id="ARBA00004651"/>
    </source>
</evidence>
<dbReference type="InterPro" id="IPR000515">
    <property type="entry name" value="MetI-like"/>
</dbReference>
<evidence type="ECO:0000256" key="9">
    <source>
        <dbReference type="RuleBase" id="RU363032"/>
    </source>
</evidence>
<dbReference type="OrthoDB" id="338493at2157"/>
<dbReference type="InterPro" id="IPR051124">
    <property type="entry name" value="Phosphate_Transport_Permease"/>
</dbReference>
<dbReference type="eggNOG" id="arCOG00167">
    <property type="taxonomic scope" value="Archaea"/>
</dbReference>
<reference evidence="12 13" key="1">
    <citation type="journal article" date="2011" name="Stand. Genomic Sci.">
        <title>Complete genome sequence of the hyperthermophilic chemolithoautotroph Pyrolobus fumarii type strain (1A).</title>
        <authorList>
            <person name="Anderson I."/>
            <person name="Goker M."/>
            <person name="Nolan M."/>
            <person name="Lucas S."/>
            <person name="Hammon N."/>
            <person name="Deshpande S."/>
            <person name="Cheng J.F."/>
            <person name="Tapia R."/>
            <person name="Han C."/>
            <person name="Goodwin L."/>
            <person name="Pitluck S."/>
            <person name="Huntemann M."/>
            <person name="Liolios K."/>
            <person name="Ivanova N."/>
            <person name="Pagani I."/>
            <person name="Mavromatis K."/>
            <person name="Ovchinikova G."/>
            <person name="Pati A."/>
            <person name="Chen A."/>
            <person name="Palaniappan K."/>
            <person name="Land M."/>
            <person name="Hauser L."/>
            <person name="Brambilla E.M."/>
            <person name="Huber H."/>
            <person name="Yasawong M."/>
            <person name="Rohde M."/>
            <person name="Spring S."/>
            <person name="Abt B."/>
            <person name="Sikorski J."/>
            <person name="Wirth R."/>
            <person name="Detter J.C."/>
            <person name="Woyke T."/>
            <person name="Bristow J."/>
            <person name="Eisen J.A."/>
            <person name="Markowitz V."/>
            <person name="Hugenholtz P."/>
            <person name="Kyrpides N.C."/>
            <person name="Klenk H.P."/>
            <person name="Lapidus A."/>
        </authorList>
    </citation>
    <scope>NUCLEOTIDE SEQUENCE [LARGE SCALE GENOMIC DNA]</scope>
    <source>
        <strain evidence="13">DSM 11204 / 1A</strain>
    </source>
</reference>
<feature type="transmembrane region" description="Helical" evidence="9">
    <location>
        <begin position="126"/>
        <end position="145"/>
    </location>
</feature>
<dbReference type="RefSeq" id="WP_014025808.1">
    <property type="nucleotide sequence ID" value="NC_015931.1"/>
</dbReference>
<evidence type="ECO:0000256" key="8">
    <source>
        <dbReference type="ARBA" id="ARBA00023136"/>
    </source>
</evidence>
<dbReference type="InParanoid" id="G0EF88"/>
<dbReference type="SUPFAM" id="SSF161098">
    <property type="entry name" value="MetI-like"/>
    <property type="match status" value="1"/>
</dbReference>
<dbReference type="KEGG" id="pfm:Pyrfu_0259"/>
<dbReference type="HOGENOM" id="CLU_033621_1_3_2"/>
<keyword evidence="13" id="KW-1185">Reference proteome</keyword>
<comment type="similarity">
    <text evidence="2 10">Belongs to the binding-protein-dependent transport system permease family. CysTW subfamily.</text>
</comment>
<sequence>MALLETVLGAHLSPREKLYALSLLSVAVIVATLLLAFAATFFAKAEPIFRKEGLGVYTWSVWLPSEDNPEAERYGLAAAIWGTVYVAIIAVAVSLPLSTALALLVTEYIPSSKLREVVSALSDAMAALPTIVYGLWGVTVLAPLLRDYVMEPLYECCRFIPLFSYEPTTGQSILTAGILMGIMSVPYVASMIREAYLLIPRSLREAIYSLGATRAEATRLLLGYIKPVVIAAALLGFGRAAGETVAVSLVVGNTFTISISPFAPGYTIAALIANQYGNAYLYTYMESALFAGGLVLLLLGVVVNVIGITMMQRWLRNIHGK</sequence>
<evidence type="ECO:0000313" key="13">
    <source>
        <dbReference type="Proteomes" id="UP000001037"/>
    </source>
</evidence>
<dbReference type="Pfam" id="PF00528">
    <property type="entry name" value="BPD_transp_1"/>
    <property type="match status" value="1"/>
</dbReference>
<evidence type="ECO:0000256" key="3">
    <source>
        <dbReference type="ARBA" id="ARBA00022448"/>
    </source>
</evidence>
<feature type="transmembrane region" description="Helical" evidence="9">
    <location>
        <begin position="78"/>
        <end position="105"/>
    </location>
</feature>
<gene>
    <name evidence="12" type="ordered locus">Pyrfu_0259</name>
</gene>
<protein>
    <recommendedName>
        <fullName evidence="10">Phosphate transport system permease protein</fullName>
    </recommendedName>
</protein>
<feature type="transmembrane region" description="Helical" evidence="9">
    <location>
        <begin position="288"/>
        <end position="311"/>
    </location>
</feature>
<feature type="transmembrane region" description="Helical" evidence="9">
    <location>
        <begin position="18"/>
        <end position="43"/>
    </location>
</feature>
<keyword evidence="5 10" id="KW-0592">Phosphate transport</keyword>
<dbReference type="Gene3D" id="1.10.3720.10">
    <property type="entry name" value="MetI-like"/>
    <property type="match status" value="1"/>
</dbReference>
<dbReference type="STRING" id="694429.Pyrfu_0259"/>
<dbReference type="PANTHER" id="PTHR30425:SF1">
    <property type="entry name" value="PHOSPHATE TRANSPORT SYSTEM PERMEASE PROTEIN PSTC"/>
    <property type="match status" value="1"/>
</dbReference>
<evidence type="ECO:0000256" key="5">
    <source>
        <dbReference type="ARBA" id="ARBA00022592"/>
    </source>
</evidence>
<evidence type="ECO:0000256" key="4">
    <source>
        <dbReference type="ARBA" id="ARBA00022475"/>
    </source>
</evidence>
<keyword evidence="6 9" id="KW-0812">Transmembrane</keyword>
<evidence type="ECO:0000256" key="10">
    <source>
        <dbReference type="RuleBase" id="RU363054"/>
    </source>
</evidence>
<dbReference type="InterPro" id="IPR011864">
    <property type="entry name" value="Phosphate_PstC"/>
</dbReference>
<evidence type="ECO:0000259" key="11">
    <source>
        <dbReference type="PROSITE" id="PS50928"/>
    </source>
</evidence>
<accession>G0EF88</accession>
<feature type="transmembrane region" description="Helical" evidence="9">
    <location>
        <begin position="220"/>
        <end position="241"/>
    </location>
</feature>
<dbReference type="CDD" id="cd06261">
    <property type="entry name" value="TM_PBP2"/>
    <property type="match status" value="1"/>
</dbReference>
<keyword evidence="8 9" id="KW-0472">Membrane</keyword>
<dbReference type="AlphaFoldDB" id="G0EF88"/>
<dbReference type="PANTHER" id="PTHR30425">
    <property type="entry name" value="PHOSPHATE TRANSPORT SYSTEM PERMEASE PROTEIN PST"/>
    <property type="match status" value="1"/>
</dbReference>
<feature type="domain" description="ABC transmembrane type-1" evidence="11">
    <location>
        <begin position="80"/>
        <end position="307"/>
    </location>
</feature>
<organism evidence="12 13">
    <name type="scientific">Pyrolobus fumarii (strain DSM 11204 / 1A)</name>
    <dbReference type="NCBI Taxonomy" id="694429"/>
    <lineage>
        <taxon>Archaea</taxon>
        <taxon>Thermoproteota</taxon>
        <taxon>Thermoprotei</taxon>
        <taxon>Desulfurococcales</taxon>
        <taxon>Pyrodictiaceae</taxon>
        <taxon>Pyrolobus</taxon>
    </lineage>
</organism>
<evidence type="ECO:0000256" key="6">
    <source>
        <dbReference type="ARBA" id="ARBA00022692"/>
    </source>
</evidence>
<dbReference type="GO" id="GO:0005886">
    <property type="term" value="C:plasma membrane"/>
    <property type="evidence" value="ECO:0007669"/>
    <property type="project" value="UniProtKB-SubCell"/>
</dbReference>
<evidence type="ECO:0000256" key="7">
    <source>
        <dbReference type="ARBA" id="ARBA00022989"/>
    </source>
</evidence>
<dbReference type="PROSITE" id="PS50928">
    <property type="entry name" value="ABC_TM1"/>
    <property type="match status" value="1"/>
</dbReference>
<proteinExistence type="inferred from homology"/>
<dbReference type="InterPro" id="IPR035906">
    <property type="entry name" value="MetI-like_sf"/>
</dbReference>